<dbReference type="GO" id="GO:0002088">
    <property type="term" value="P:lens development in camera-type eye"/>
    <property type="evidence" value="ECO:0007669"/>
    <property type="project" value="TreeGrafter"/>
</dbReference>
<feature type="region of interest" description="Disordered" evidence="1">
    <location>
        <begin position="633"/>
        <end position="691"/>
    </location>
</feature>
<feature type="region of interest" description="Disordered" evidence="1">
    <location>
        <begin position="867"/>
        <end position="892"/>
    </location>
</feature>
<feature type="region of interest" description="Disordered" evidence="1">
    <location>
        <begin position="237"/>
        <end position="304"/>
    </location>
</feature>
<evidence type="ECO:0000313" key="3">
    <source>
        <dbReference type="RefSeq" id="XP_042621592.1"/>
    </source>
</evidence>
<feature type="domain" description="Beta/gamma crystallin 'Greek key'" evidence="2">
    <location>
        <begin position="1259"/>
        <end position="1302"/>
    </location>
</feature>
<dbReference type="GeneID" id="109100459"/>
<dbReference type="GO" id="GO:0005212">
    <property type="term" value="F:structural constituent of eye lens"/>
    <property type="evidence" value="ECO:0007669"/>
    <property type="project" value="TreeGrafter"/>
</dbReference>
<feature type="compositionally biased region" description="Polar residues" evidence="1">
    <location>
        <begin position="645"/>
        <end position="679"/>
    </location>
</feature>
<dbReference type="Pfam" id="PF00030">
    <property type="entry name" value="Crystall"/>
    <property type="match status" value="5"/>
</dbReference>
<feature type="region of interest" description="Disordered" evidence="1">
    <location>
        <begin position="925"/>
        <end position="969"/>
    </location>
</feature>
<dbReference type="PROSITE" id="PS50231">
    <property type="entry name" value="RICIN_B_LECTIN"/>
    <property type="match status" value="1"/>
</dbReference>
<feature type="compositionally biased region" description="Polar residues" evidence="1">
    <location>
        <begin position="568"/>
        <end position="582"/>
    </location>
</feature>
<dbReference type="GO" id="GO:0007601">
    <property type="term" value="P:visual perception"/>
    <property type="evidence" value="ECO:0007669"/>
    <property type="project" value="TreeGrafter"/>
</dbReference>
<dbReference type="InterPro" id="IPR000772">
    <property type="entry name" value="Ricin_B_lectin"/>
</dbReference>
<dbReference type="OrthoDB" id="9895617at2759"/>
<feature type="domain" description="Beta/gamma crystallin 'Greek key'" evidence="2">
    <location>
        <begin position="1169"/>
        <end position="1211"/>
    </location>
</feature>
<feature type="compositionally biased region" description="Polar residues" evidence="1">
    <location>
        <begin position="23"/>
        <end position="39"/>
    </location>
</feature>
<feature type="compositionally biased region" description="Polar residues" evidence="1">
    <location>
        <begin position="270"/>
        <end position="301"/>
    </location>
</feature>
<feature type="compositionally biased region" description="Basic and acidic residues" evidence="1">
    <location>
        <begin position="161"/>
        <end position="171"/>
    </location>
</feature>
<evidence type="ECO:0000259" key="2">
    <source>
        <dbReference type="PROSITE" id="PS50915"/>
    </source>
</evidence>
<feature type="compositionally biased region" description="Polar residues" evidence="1">
    <location>
        <begin position="354"/>
        <end position="375"/>
    </location>
</feature>
<feature type="compositionally biased region" description="Low complexity" evidence="1">
    <location>
        <begin position="102"/>
        <end position="113"/>
    </location>
</feature>
<feature type="region of interest" description="Disordered" evidence="1">
    <location>
        <begin position="566"/>
        <end position="597"/>
    </location>
</feature>
<feature type="region of interest" description="Disordered" evidence="1">
    <location>
        <begin position="333"/>
        <end position="395"/>
    </location>
</feature>
<proteinExistence type="predicted"/>
<feature type="compositionally biased region" description="Low complexity" evidence="1">
    <location>
        <begin position="70"/>
        <end position="84"/>
    </location>
</feature>
<dbReference type="PROSITE" id="PS50915">
    <property type="entry name" value="CRYSTALLIN_BETA_GAMMA"/>
    <property type="match status" value="6"/>
</dbReference>
<dbReference type="Pfam" id="PF00652">
    <property type="entry name" value="Ricin_B_lectin"/>
    <property type="match status" value="1"/>
</dbReference>
<dbReference type="RefSeq" id="XP_042621592.1">
    <property type="nucleotide sequence ID" value="XM_042765658.1"/>
</dbReference>
<dbReference type="SMR" id="A0A9R0B437"/>
<feature type="region of interest" description="Disordered" evidence="1">
    <location>
        <begin position="23"/>
        <end position="114"/>
    </location>
</feature>
<gene>
    <name evidence="3" type="primary">LOC109100459</name>
</gene>
<dbReference type="PANTHER" id="PTHR11818:SF38">
    <property type="entry name" value="VERY LARGE A-KINASE ANCHOR PROTEIN"/>
    <property type="match status" value="1"/>
</dbReference>
<protein>
    <submittedName>
        <fullName evidence="3">Beta/gamma crystallin domain-containing protein 3 isoform X1</fullName>
    </submittedName>
</protein>
<dbReference type="PANTHER" id="PTHR11818">
    <property type="entry name" value="BETA/GAMMA CRYSTALLIN"/>
    <property type="match status" value="1"/>
</dbReference>
<dbReference type="InterPro" id="IPR001064">
    <property type="entry name" value="Beta/gamma_crystallin"/>
</dbReference>
<evidence type="ECO:0000256" key="1">
    <source>
        <dbReference type="SAM" id="MobiDB-lite"/>
    </source>
</evidence>
<dbReference type="KEGG" id="ccar:109100459"/>
<feature type="compositionally biased region" description="Basic and acidic residues" evidence="1">
    <location>
        <begin position="633"/>
        <end position="642"/>
    </location>
</feature>
<reference evidence="3" key="1">
    <citation type="submission" date="2025-08" db="UniProtKB">
        <authorList>
            <consortium name="RefSeq"/>
        </authorList>
    </citation>
    <scope>IDENTIFICATION</scope>
    <source>
        <tissue evidence="3">Muscle</tissue>
    </source>
</reference>
<feature type="compositionally biased region" description="Polar residues" evidence="1">
    <location>
        <begin position="143"/>
        <end position="160"/>
    </location>
</feature>
<dbReference type="SMART" id="SM00247">
    <property type="entry name" value="XTALbg"/>
    <property type="match status" value="6"/>
</dbReference>
<dbReference type="SMART" id="SM00458">
    <property type="entry name" value="RICIN"/>
    <property type="match status" value="1"/>
</dbReference>
<organism evidence="3">
    <name type="scientific">Cyprinus carpio</name>
    <name type="common">Common carp</name>
    <dbReference type="NCBI Taxonomy" id="7962"/>
    <lineage>
        <taxon>Eukaryota</taxon>
        <taxon>Metazoa</taxon>
        <taxon>Chordata</taxon>
        <taxon>Craniata</taxon>
        <taxon>Vertebrata</taxon>
        <taxon>Euteleostomi</taxon>
        <taxon>Actinopterygii</taxon>
        <taxon>Neopterygii</taxon>
        <taxon>Teleostei</taxon>
        <taxon>Ostariophysi</taxon>
        <taxon>Cypriniformes</taxon>
        <taxon>Cyprinidae</taxon>
        <taxon>Cyprininae</taxon>
        <taxon>Cyprinus</taxon>
    </lineage>
</organism>
<feature type="domain" description="Beta/gamma crystallin 'Greek key'" evidence="2">
    <location>
        <begin position="1429"/>
        <end position="1471"/>
    </location>
</feature>
<accession>A0A9R0B437</accession>
<feature type="region of interest" description="Disordered" evidence="1">
    <location>
        <begin position="131"/>
        <end position="202"/>
    </location>
</feature>
<dbReference type="Proteomes" id="UP001155660">
    <property type="component" value="Chromosome A10"/>
</dbReference>
<feature type="domain" description="Beta/gamma crystallin 'Greek key'" evidence="2">
    <location>
        <begin position="1223"/>
        <end position="1258"/>
    </location>
</feature>
<sequence>MMSDLKRQMSWHEDFARNLSRFFSRNKSADSEGSGSWSCSEVREADGSAVACSAEQDPDQTPEKHLNAAQEDPSQESQSSDVPDGNTASQTEDGSRGDARDSAPPSASTVPPADGFLRRLGSLFHFSRAEAAGAQRERRSDADSSSLTTAQTDTQTSAETLESRGGAEPRDPALTAEPSVCHSERTHTPSEEQTEEDRSDAVNIDAKESLEDKRRFDLACPPVVTYGTYRGLREVRKPKKKHHVELHSPISEGEEAIQSDSHEDGEISSCAVNTMNSDSQENPTAVNQAPPSQDTSAQSVLSDRVPAVESELTPAHTLPHAADCGQLLSCVETEQSQAEQSPPKVPVNGGQEHLAQSATPQTLSEDNADLTASDTNTDHHDTQSSESSLIVDSTDDLVPGSQTCWTLEEFELKQTVVDLGMDDKVLQLESKKMVDSILTNALAALQKMEASETECDVLLTCEPKEGSEAVLFEGSEGRGDRGTNAEHQFGVVLTDQALSAVLEETLAGHVDCSRSPPSSGYESIAGSDTDIRCIVGVASDVTTTSAPISSQNENQDALEYLFEEKNSDGTASRKSSGRNSVLSAAADEPLSPNLHSHTDALHKTDIKLLSEESLWLEQHTGDVSVCEAKWVKGEKRSQDTAKDNAMSNNCRLSLNGSGGTSDTAPSAHQESLQQSQTLSVMGKSDPVSHSLASDTADADMMSEFTQSHKPEKTEGSDEQEQACQVSQAGIDSRVLPSLTEVDHPSQWATVQAFRCDVTDDQSLSPATLKEHFSVNRADAGTSVVSVSGHRIHLDPSDSSSRTAAVVPQHARSHDLDLHHVDGGFAIISEEEESDMVFVNDMGPLHSPSTRRAKAYPFSLSPIYEEEFGREEASGQQTLQVPPATEEEQRSVEQPASSILSLLQSVSEKLQSSVVCSSVEESVHALLSRDDSEDDDEDSSIPQSHQLTEAKPERETAHDTPDRLQEERECDDTLFNIGKNTNTPFYQYLKSGIMPSGEEEPEDTKHIVCRSAGNTMVTEEIGEFGKVNPRPAAVLVYESQSLSGERRDICDDVEDAGRDLFAHRGTLHALRGCWLLYVDSWFRGSCVLLEEGQTVRTRGGSQQDLKETREPSRTDVSDALTVDSIRTLLKDDSVPEIHLYPSSSQTVRLHSASDLTGAPVLLSDLCVRTGCWLVYEQPGFSGRSAVLETDGRVTPLLQNSLLSCVKSLRPLKMGGLQVSRPLDPKVVLFEEPQFQGGFRELLDHAPRLTDSAASLRVTGGIWVAFSSEGFRGHQCVLEEGEYTDCTRLFGGTELWIQSLRCVQTDFLEPAVSLKMSGEDIDVHQEIPDLQETHGLCVKSGVWVAYSERCFTGQQYVLEKGHYPGLLDWGDGRSSARSLRPIHREVCRITEPKFLLRVYSQTRFCGQSREFESGVPDCGVPGVASLRVIRGSWLLFDEERYSGNQYILGEGHYPDLTSCGCTSTAIKSLKPIPYSFAEPSVSLFSLSGFEGLEDSLCSDAENMSHFFIQSLRVHSGLWVAYEYALFKGRQMLLQQGGYPVWAEHSGWDTIGSLKPLRQPKAYIQLRSRALGSVLTSESLPDGSFPAKLFLSPADRSLDTQRWIFTHGLLKNTARMGCLSVIGAKACAGAPVALWEEHGRINQRWSLNEDGSICSHLNRSLALDLRGGCGVDRDHLILSPLHADSVTQTWDIDVL</sequence>
<feature type="compositionally biased region" description="Basic and acidic residues" evidence="1">
    <location>
        <begin position="947"/>
        <end position="966"/>
    </location>
</feature>
<name>A0A9R0B437_CYPCA</name>
<feature type="domain" description="Beta/gamma crystallin 'Greek key'" evidence="2">
    <location>
        <begin position="1339"/>
        <end position="1381"/>
    </location>
</feature>
<dbReference type="InterPro" id="IPR050252">
    <property type="entry name" value="Beta/Gamma-Crystallin"/>
</dbReference>
<feature type="domain" description="Beta/gamma crystallin 'Greek key'" evidence="2">
    <location>
        <begin position="1514"/>
        <end position="1555"/>
    </location>
</feature>